<evidence type="ECO:0000256" key="2">
    <source>
        <dbReference type="ARBA" id="ARBA00012513"/>
    </source>
</evidence>
<dbReference type="RefSeq" id="XP_062635038.1">
    <property type="nucleotide sequence ID" value="XM_062781519.1"/>
</dbReference>
<dbReference type="PROSITE" id="PS00108">
    <property type="entry name" value="PROTEIN_KINASE_ST"/>
    <property type="match status" value="1"/>
</dbReference>
<evidence type="ECO:0000256" key="8">
    <source>
        <dbReference type="ARBA" id="ARBA00047899"/>
    </source>
</evidence>
<evidence type="ECO:0000256" key="5">
    <source>
        <dbReference type="ARBA" id="ARBA00022741"/>
    </source>
</evidence>
<comment type="catalytic activity">
    <reaction evidence="8">
        <text>L-threonyl-[protein] + ATP = O-phospho-L-threonyl-[protein] + ADP + H(+)</text>
        <dbReference type="Rhea" id="RHEA:46608"/>
        <dbReference type="Rhea" id="RHEA-COMP:11060"/>
        <dbReference type="Rhea" id="RHEA-COMP:11605"/>
        <dbReference type="ChEBI" id="CHEBI:15378"/>
        <dbReference type="ChEBI" id="CHEBI:30013"/>
        <dbReference type="ChEBI" id="CHEBI:30616"/>
        <dbReference type="ChEBI" id="CHEBI:61977"/>
        <dbReference type="ChEBI" id="CHEBI:456216"/>
        <dbReference type="EC" id="2.7.11.1"/>
    </reaction>
</comment>
<evidence type="ECO:0000256" key="1">
    <source>
        <dbReference type="ARBA" id="ARBA00008874"/>
    </source>
</evidence>
<evidence type="ECO:0000256" key="4">
    <source>
        <dbReference type="ARBA" id="ARBA00022679"/>
    </source>
</evidence>
<evidence type="ECO:0000256" key="6">
    <source>
        <dbReference type="ARBA" id="ARBA00022777"/>
    </source>
</evidence>
<dbReference type="PROSITE" id="PS50011">
    <property type="entry name" value="PROTEIN_KINASE_DOM"/>
    <property type="match status" value="1"/>
</dbReference>
<evidence type="ECO:0000259" key="12">
    <source>
        <dbReference type="PROSITE" id="PS50011"/>
    </source>
</evidence>
<reference evidence="13" key="2">
    <citation type="submission" date="2023-05" db="EMBL/GenBank/DDBJ databases">
        <authorList>
            <consortium name="Lawrence Berkeley National Laboratory"/>
            <person name="Steindorff A."/>
            <person name="Hensen N."/>
            <person name="Bonometti L."/>
            <person name="Westerberg I."/>
            <person name="Brannstrom I.O."/>
            <person name="Guillou S."/>
            <person name="Cros-Aarteil S."/>
            <person name="Calhoun S."/>
            <person name="Haridas S."/>
            <person name="Kuo A."/>
            <person name="Mondo S."/>
            <person name="Pangilinan J."/>
            <person name="Riley R."/>
            <person name="Labutti K."/>
            <person name="Andreopoulos B."/>
            <person name="Lipzen A."/>
            <person name="Chen C."/>
            <person name="Yanf M."/>
            <person name="Daum C."/>
            <person name="Ng V."/>
            <person name="Clum A."/>
            <person name="Ohm R."/>
            <person name="Martin F."/>
            <person name="Silar P."/>
            <person name="Natvig D."/>
            <person name="Lalanne C."/>
            <person name="Gautier V."/>
            <person name="Ament-Velasquez S.L."/>
            <person name="Kruys A."/>
            <person name="Hutchinson M.I."/>
            <person name="Powell A.J."/>
            <person name="Barry K."/>
            <person name="Miller A.N."/>
            <person name="Grigoriev I.V."/>
            <person name="Debuchy R."/>
            <person name="Gladieux P."/>
            <person name="Thoren M.H."/>
            <person name="Johannesson H."/>
        </authorList>
    </citation>
    <scope>NUCLEOTIDE SEQUENCE</scope>
    <source>
        <strain evidence="13">CBS 141.50</strain>
    </source>
</reference>
<dbReference type="GO" id="GO:0005524">
    <property type="term" value="F:ATP binding"/>
    <property type="evidence" value="ECO:0007669"/>
    <property type="project" value="UniProtKB-UniRule"/>
</dbReference>
<feature type="region of interest" description="Disordered" evidence="11">
    <location>
        <begin position="636"/>
        <end position="680"/>
    </location>
</feature>
<feature type="binding site" evidence="10">
    <location>
        <position position="73"/>
    </location>
    <ligand>
        <name>ATP</name>
        <dbReference type="ChEBI" id="CHEBI:30616"/>
    </ligand>
</feature>
<evidence type="ECO:0000313" key="14">
    <source>
        <dbReference type="Proteomes" id="UP001302676"/>
    </source>
</evidence>
<evidence type="ECO:0000256" key="3">
    <source>
        <dbReference type="ARBA" id="ARBA00022527"/>
    </source>
</evidence>
<keyword evidence="4" id="KW-0808">Transferase</keyword>
<dbReference type="InterPro" id="IPR000719">
    <property type="entry name" value="Prot_kinase_dom"/>
</dbReference>
<comment type="caution">
    <text evidence="13">The sequence shown here is derived from an EMBL/GenBank/DDBJ whole genome shotgun (WGS) entry which is preliminary data.</text>
</comment>
<dbReference type="GeneID" id="87818132"/>
<keyword evidence="6 13" id="KW-0418">Kinase</keyword>
<comment type="similarity">
    <text evidence="1">Belongs to the protein kinase superfamily. STE Ser/Thr protein kinase family. STE20 subfamily.</text>
</comment>
<evidence type="ECO:0000313" key="13">
    <source>
        <dbReference type="EMBL" id="KAK4141667.1"/>
    </source>
</evidence>
<keyword evidence="14" id="KW-1185">Reference proteome</keyword>
<reference evidence="13" key="1">
    <citation type="journal article" date="2023" name="Mol. Phylogenet. Evol.">
        <title>Genome-scale phylogeny and comparative genomics of the fungal order Sordariales.</title>
        <authorList>
            <person name="Hensen N."/>
            <person name="Bonometti L."/>
            <person name="Westerberg I."/>
            <person name="Brannstrom I.O."/>
            <person name="Guillou S."/>
            <person name="Cros-Aarteil S."/>
            <person name="Calhoun S."/>
            <person name="Haridas S."/>
            <person name="Kuo A."/>
            <person name="Mondo S."/>
            <person name="Pangilinan J."/>
            <person name="Riley R."/>
            <person name="LaButti K."/>
            <person name="Andreopoulos B."/>
            <person name="Lipzen A."/>
            <person name="Chen C."/>
            <person name="Yan M."/>
            <person name="Daum C."/>
            <person name="Ng V."/>
            <person name="Clum A."/>
            <person name="Steindorff A."/>
            <person name="Ohm R.A."/>
            <person name="Martin F."/>
            <person name="Silar P."/>
            <person name="Natvig D.O."/>
            <person name="Lalanne C."/>
            <person name="Gautier V."/>
            <person name="Ament-Velasquez S.L."/>
            <person name="Kruys A."/>
            <person name="Hutchinson M.I."/>
            <person name="Powell A.J."/>
            <person name="Barry K."/>
            <person name="Miller A.N."/>
            <person name="Grigoriev I.V."/>
            <person name="Debuchy R."/>
            <person name="Gladieux P."/>
            <person name="Hiltunen Thoren M."/>
            <person name="Johannesson H."/>
        </authorList>
    </citation>
    <scope>NUCLEOTIDE SEQUENCE</scope>
    <source>
        <strain evidence="13">CBS 141.50</strain>
    </source>
</reference>
<feature type="region of interest" description="Disordered" evidence="11">
    <location>
        <begin position="392"/>
        <end position="411"/>
    </location>
</feature>
<dbReference type="Gene3D" id="1.10.510.10">
    <property type="entry name" value="Transferase(Phosphotransferase) domain 1"/>
    <property type="match status" value="1"/>
</dbReference>
<dbReference type="GO" id="GO:0004674">
    <property type="term" value="F:protein serine/threonine kinase activity"/>
    <property type="evidence" value="ECO:0007669"/>
    <property type="project" value="UniProtKB-KW"/>
</dbReference>
<dbReference type="SMART" id="SM00220">
    <property type="entry name" value="S_TKc"/>
    <property type="match status" value="1"/>
</dbReference>
<proteinExistence type="inferred from homology"/>
<feature type="domain" description="Protein kinase" evidence="12">
    <location>
        <begin position="44"/>
        <end position="308"/>
    </location>
</feature>
<dbReference type="PANTHER" id="PTHR48012:SF10">
    <property type="entry name" value="FI20177P1"/>
    <property type="match status" value="1"/>
</dbReference>
<feature type="compositionally biased region" description="Polar residues" evidence="11">
    <location>
        <begin position="654"/>
        <end position="669"/>
    </location>
</feature>
<dbReference type="SUPFAM" id="SSF56112">
    <property type="entry name" value="Protein kinase-like (PK-like)"/>
    <property type="match status" value="1"/>
</dbReference>
<keyword evidence="7 10" id="KW-0067">ATP-binding</keyword>
<dbReference type="PROSITE" id="PS00107">
    <property type="entry name" value="PROTEIN_KINASE_ATP"/>
    <property type="match status" value="1"/>
</dbReference>
<dbReference type="InterPro" id="IPR050629">
    <property type="entry name" value="STE20/SPS1-PAK"/>
</dbReference>
<keyword evidence="3" id="KW-0723">Serine/threonine-protein kinase</keyword>
<evidence type="ECO:0000256" key="10">
    <source>
        <dbReference type="PROSITE-ProRule" id="PRU10141"/>
    </source>
</evidence>
<dbReference type="EMBL" id="MU853608">
    <property type="protein sequence ID" value="KAK4141667.1"/>
    <property type="molecule type" value="Genomic_DNA"/>
</dbReference>
<organism evidence="13 14">
    <name type="scientific">Dichotomopilus funicola</name>
    <dbReference type="NCBI Taxonomy" id="1934379"/>
    <lineage>
        <taxon>Eukaryota</taxon>
        <taxon>Fungi</taxon>
        <taxon>Dikarya</taxon>
        <taxon>Ascomycota</taxon>
        <taxon>Pezizomycotina</taxon>
        <taxon>Sordariomycetes</taxon>
        <taxon>Sordariomycetidae</taxon>
        <taxon>Sordariales</taxon>
        <taxon>Chaetomiaceae</taxon>
        <taxon>Dichotomopilus</taxon>
    </lineage>
</organism>
<gene>
    <name evidence="13" type="ORF">C8A04DRAFT_30780</name>
</gene>
<dbReference type="EC" id="2.7.11.1" evidence="2"/>
<evidence type="ECO:0000256" key="7">
    <source>
        <dbReference type="ARBA" id="ARBA00022840"/>
    </source>
</evidence>
<dbReference type="Gene3D" id="3.30.200.20">
    <property type="entry name" value="Phosphorylase Kinase, domain 1"/>
    <property type="match status" value="1"/>
</dbReference>
<dbReference type="InterPro" id="IPR017441">
    <property type="entry name" value="Protein_kinase_ATP_BS"/>
</dbReference>
<dbReference type="GO" id="GO:0005737">
    <property type="term" value="C:cytoplasm"/>
    <property type="evidence" value="ECO:0007669"/>
    <property type="project" value="TreeGrafter"/>
</dbReference>
<dbReference type="FunFam" id="1.10.510.10:FF:000670">
    <property type="entry name" value="Serine/threonin protein kinase, putative"/>
    <property type="match status" value="1"/>
</dbReference>
<evidence type="ECO:0000256" key="9">
    <source>
        <dbReference type="ARBA" id="ARBA00048679"/>
    </source>
</evidence>
<dbReference type="Proteomes" id="UP001302676">
    <property type="component" value="Unassembled WGS sequence"/>
</dbReference>
<sequence length="725" mass="79697">MSTLKRGFLGEYSATKQQATQEASAVQNTVAEECAQAGKDPPPYELLELIGKGSFGRVYKATSTTSWQAVAVKIVSIDDGDSLEPGRADTFSDILKEVHTLKLLGESGAKNINTVIDTLLVGPTIWIITEYCAGGSVSTLMRPTGGLTEKWIIPILREVAEAVYWVHKQGVIHRDIKCANVLITEAGGVQLCDFGVAGILETKFDKRSTVTGTLHWMAPELFDSTVSYGSEVDIWAFGSMAYEMATGLPPNAGPIVEISQFGSYLKQHCPRLTGDQYSAQLKDLVASCMVEDPSQRPQIERVQLHPYIHNSEDDYPTISLSKLVNAYKVWEIQGGNRRSLFSAGGAQGPANDLSPSVVPDDEWNFSATEESFDFNDGDAQAVFDVYGPDVDLPGWQDQRQDQRQVRRRRPPNIKTFKVPLEKVFDPHTISNYNDNARAFYATTLPSPITDLPLRNNPEQPTIRESLIDLDMSLDGGELSQFADMDTIKPGARSATAFVEGVDRRRTQDWTFPSMTPATAAPDIAPPEPSYNPQPIEVVQDPTSVYRQYDHVSVNTQDLGRMTPTSDIHRLSVVSLIDLDASLAIDTIDASRPSTAGSDAASTSSDLKTPFDLERHAVDTNFAPSTREPSVYLNEDLYEYPSSPPRTHDGPSPPNTTTLDLGPNPSQTLDPLSHPIPEPPSASVMLGYASPEEMKDELLRMIASFHEQLQLTDQVLRTMPVHSEEH</sequence>
<evidence type="ECO:0000256" key="11">
    <source>
        <dbReference type="SAM" id="MobiDB-lite"/>
    </source>
</evidence>
<comment type="catalytic activity">
    <reaction evidence="9">
        <text>L-seryl-[protein] + ATP = O-phospho-L-seryl-[protein] + ADP + H(+)</text>
        <dbReference type="Rhea" id="RHEA:17989"/>
        <dbReference type="Rhea" id="RHEA-COMP:9863"/>
        <dbReference type="Rhea" id="RHEA-COMP:11604"/>
        <dbReference type="ChEBI" id="CHEBI:15378"/>
        <dbReference type="ChEBI" id="CHEBI:29999"/>
        <dbReference type="ChEBI" id="CHEBI:30616"/>
        <dbReference type="ChEBI" id="CHEBI:83421"/>
        <dbReference type="ChEBI" id="CHEBI:456216"/>
        <dbReference type="EC" id="2.7.11.1"/>
    </reaction>
</comment>
<keyword evidence="5 10" id="KW-0547">Nucleotide-binding</keyword>
<dbReference type="PANTHER" id="PTHR48012">
    <property type="entry name" value="STERILE20-LIKE KINASE, ISOFORM B-RELATED"/>
    <property type="match status" value="1"/>
</dbReference>
<accession>A0AAN6ZKD0</accession>
<protein>
    <recommendedName>
        <fullName evidence="2">non-specific serine/threonine protein kinase</fullName>
        <ecNumber evidence="2">2.7.11.1</ecNumber>
    </recommendedName>
</protein>
<dbReference type="Pfam" id="PF00069">
    <property type="entry name" value="Pkinase"/>
    <property type="match status" value="1"/>
</dbReference>
<dbReference type="InterPro" id="IPR011009">
    <property type="entry name" value="Kinase-like_dom_sf"/>
</dbReference>
<dbReference type="AlphaFoldDB" id="A0AAN6ZKD0"/>
<name>A0AAN6ZKD0_9PEZI</name>
<dbReference type="InterPro" id="IPR008271">
    <property type="entry name" value="Ser/Thr_kinase_AS"/>
</dbReference>